<sequence>MTHLDHIRPAVPVLAAEPATGESADITDLLQLQAMDDRGRRITLLTRAVIGVVMLAGIVAVLLDSPLPHHFLLIGGIGLLAVLGAAAVLEQAALWGHVHFALTRSSRGRYHLARRWYAPGTIVLTGPGFDRPAVVLDWLSDPALAQPWVLIHDGDNPAQVVPLNQLAPLPTATGGRR</sequence>
<dbReference type="AlphaFoldDB" id="A0A7K0C1C5"/>
<keyword evidence="1" id="KW-1133">Transmembrane helix</keyword>
<keyword evidence="1" id="KW-0812">Transmembrane</keyword>
<dbReference type="OrthoDB" id="3483938at2"/>
<evidence type="ECO:0000313" key="2">
    <source>
        <dbReference type="EMBL" id="MQY07247.1"/>
    </source>
</evidence>
<feature type="transmembrane region" description="Helical" evidence="1">
    <location>
        <begin position="69"/>
        <end position="89"/>
    </location>
</feature>
<keyword evidence="1" id="KW-0472">Membrane</keyword>
<dbReference type="RefSeq" id="WP_153536940.1">
    <property type="nucleotide sequence ID" value="NZ_WEGH01000003.1"/>
</dbReference>
<dbReference type="Proteomes" id="UP000487268">
    <property type="component" value="Unassembled WGS sequence"/>
</dbReference>
<accession>A0A7K0C1C5</accession>
<evidence type="ECO:0000313" key="3">
    <source>
        <dbReference type="Proteomes" id="UP000487268"/>
    </source>
</evidence>
<gene>
    <name evidence="2" type="ORF">ACRB68_53470</name>
</gene>
<name>A0A7K0C1C5_9ACTN</name>
<comment type="caution">
    <text evidence="2">The sequence shown here is derived from an EMBL/GenBank/DDBJ whole genome shotgun (WGS) entry which is preliminary data.</text>
</comment>
<protein>
    <submittedName>
        <fullName evidence="2">Uncharacterized protein</fullName>
    </submittedName>
</protein>
<dbReference type="EMBL" id="WEGH01000003">
    <property type="protein sequence ID" value="MQY07247.1"/>
    <property type="molecule type" value="Genomic_DNA"/>
</dbReference>
<keyword evidence="3" id="KW-1185">Reference proteome</keyword>
<organism evidence="2 3">
    <name type="scientific">Actinomadura macrotermitis</name>
    <dbReference type="NCBI Taxonomy" id="2585200"/>
    <lineage>
        <taxon>Bacteria</taxon>
        <taxon>Bacillati</taxon>
        <taxon>Actinomycetota</taxon>
        <taxon>Actinomycetes</taxon>
        <taxon>Streptosporangiales</taxon>
        <taxon>Thermomonosporaceae</taxon>
        <taxon>Actinomadura</taxon>
    </lineage>
</organism>
<feature type="transmembrane region" description="Helical" evidence="1">
    <location>
        <begin position="44"/>
        <end position="63"/>
    </location>
</feature>
<proteinExistence type="predicted"/>
<evidence type="ECO:0000256" key="1">
    <source>
        <dbReference type="SAM" id="Phobius"/>
    </source>
</evidence>
<reference evidence="2 3" key="1">
    <citation type="submission" date="2019-10" db="EMBL/GenBank/DDBJ databases">
        <title>Actinomadura rubteroloni sp. nov. and Actinomadura macrotermitis sp. nov., isolated from the gut of fungus growing-termite Macrotermes natalensis.</title>
        <authorList>
            <person name="Benndorf R."/>
            <person name="Martin K."/>
            <person name="Kuefner M."/>
            <person name="De Beer W."/>
            <person name="Kaster A.-K."/>
            <person name="Vollmers J."/>
            <person name="Poulsen M."/>
            <person name="Beemelmanns C."/>
        </authorList>
    </citation>
    <scope>NUCLEOTIDE SEQUENCE [LARGE SCALE GENOMIC DNA]</scope>
    <source>
        <strain evidence="2 3">RB68</strain>
    </source>
</reference>